<keyword evidence="3" id="KW-1185">Reference proteome</keyword>
<dbReference type="AlphaFoldDB" id="A0AAN6NK56"/>
<comment type="caution">
    <text evidence="2">The sequence shown here is derived from an EMBL/GenBank/DDBJ whole genome shotgun (WGS) entry which is preliminary data.</text>
</comment>
<dbReference type="EMBL" id="MU859435">
    <property type="protein sequence ID" value="KAK3947040.1"/>
    <property type="molecule type" value="Genomic_DNA"/>
</dbReference>
<evidence type="ECO:0000313" key="2">
    <source>
        <dbReference type="EMBL" id="KAK3947040.1"/>
    </source>
</evidence>
<evidence type="ECO:0000256" key="1">
    <source>
        <dbReference type="SAM" id="MobiDB-lite"/>
    </source>
</evidence>
<accession>A0AAN6NK56</accession>
<feature type="region of interest" description="Disordered" evidence="1">
    <location>
        <begin position="27"/>
        <end position="56"/>
    </location>
</feature>
<dbReference type="Proteomes" id="UP001303222">
    <property type="component" value="Unassembled WGS sequence"/>
</dbReference>
<proteinExistence type="predicted"/>
<sequence length="263" mass="30535">MRVRNAKPSLRTSICILHFHLKASTSPFTPPFQGKRKRGRRYPRTPNHMEPRRCGGHTNLEEALPVVGALQDEQGRRVGQWKDRVAWNIGPIPPEGPRKEVCHYFQGSLWVPDISTRWQVLSVWDLVYNEERNGDITRFNIRKQRTEAKRKWIHLPIARRDLVLDLTKRIYVASGRDLRAYQKVEKLVSDMFRQVDVTGPKGKVHFKFKSLKHDHQADPGVNHQTDPGVDHQADLGDKECISNSIYAIVVHLLSHIYLYVHSY</sequence>
<feature type="compositionally biased region" description="Basic residues" evidence="1">
    <location>
        <begin position="34"/>
        <end position="43"/>
    </location>
</feature>
<evidence type="ECO:0000313" key="3">
    <source>
        <dbReference type="Proteomes" id="UP001303222"/>
    </source>
</evidence>
<protein>
    <submittedName>
        <fullName evidence="2">Uncharacterized protein</fullName>
    </submittedName>
</protein>
<name>A0AAN6NK56_9PEZI</name>
<reference evidence="2" key="2">
    <citation type="submission" date="2023-06" db="EMBL/GenBank/DDBJ databases">
        <authorList>
            <consortium name="Lawrence Berkeley National Laboratory"/>
            <person name="Mondo S.J."/>
            <person name="Hensen N."/>
            <person name="Bonometti L."/>
            <person name="Westerberg I."/>
            <person name="Brannstrom I.O."/>
            <person name="Guillou S."/>
            <person name="Cros-Aarteil S."/>
            <person name="Calhoun S."/>
            <person name="Haridas S."/>
            <person name="Kuo A."/>
            <person name="Pangilinan J."/>
            <person name="Riley R."/>
            <person name="Labutti K."/>
            <person name="Andreopoulos B."/>
            <person name="Lipzen A."/>
            <person name="Chen C."/>
            <person name="Yanf M."/>
            <person name="Daum C."/>
            <person name="Ng V."/>
            <person name="Clum A."/>
            <person name="Steindorff A."/>
            <person name="Ohm R."/>
            <person name="Martin F."/>
            <person name="Silar P."/>
            <person name="Natvig D."/>
            <person name="Lalanne C."/>
            <person name="Gautier V."/>
            <person name="Ament-Velasquez S.L."/>
            <person name="Kruys A."/>
            <person name="Hutchinson M.I."/>
            <person name="Powell A.J."/>
            <person name="Barry K."/>
            <person name="Miller A.N."/>
            <person name="Grigoriev I.V."/>
            <person name="Debuchy R."/>
            <person name="Gladieux P."/>
            <person name="Thoren M.H."/>
            <person name="Johannesson H."/>
        </authorList>
    </citation>
    <scope>NUCLEOTIDE SEQUENCE</scope>
    <source>
        <strain evidence="2">CBS 626.80</strain>
    </source>
</reference>
<reference evidence="2" key="1">
    <citation type="journal article" date="2023" name="Mol. Phylogenet. Evol.">
        <title>Genome-scale phylogeny and comparative genomics of the fungal order Sordariales.</title>
        <authorList>
            <person name="Hensen N."/>
            <person name="Bonometti L."/>
            <person name="Westerberg I."/>
            <person name="Brannstrom I.O."/>
            <person name="Guillou S."/>
            <person name="Cros-Aarteil S."/>
            <person name="Calhoun S."/>
            <person name="Haridas S."/>
            <person name="Kuo A."/>
            <person name="Mondo S."/>
            <person name="Pangilinan J."/>
            <person name="Riley R."/>
            <person name="LaButti K."/>
            <person name="Andreopoulos B."/>
            <person name="Lipzen A."/>
            <person name="Chen C."/>
            <person name="Yan M."/>
            <person name="Daum C."/>
            <person name="Ng V."/>
            <person name="Clum A."/>
            <person name="Steindorff A."/>
            <person name="Ohm R.A."/>
            <person name="Martin F."/>
            <person name="Silar P."/>
            <person name="Natvig D.O."/>
            <person name="Lalanne C."/>
            <person name="Gautier V."/>
            <person name="Ament-Velasquez S.L."/>
            <person name="Kruys A."/>
            <person name="Hutchinson M.I."/>
            <person name="Powell A.J."/>
            <person name="Barry K."/>
            <person name="Miller A.N."/>
            <person name="Grigoriev I.V."/>
            <person name="Debuchy R."/>
            <person name="Gladieux P."/>
            <person name="Hiltunen Thoren M."/>
            <person name="Johannesson H."/>
        </authorList>
    </citation>
    <scope>NUCLEOTIDE SEQUENCE</scope>
    <source>
        <strain evidence="2">CBS 626.80</strain>
    </source>
</reference>
<gene>
    <name evidence="2" type="ORF">QBC32DRAFT_104422</name>
</gene>
<organism evidence="2 3">
    <name type="scientific">Pseudoneurospora amorphoporcata</name>
    <dbReference type="NCBI Taxonomy" id="241081"/>
    <lineage>
        <taxon>Eukaryota</taxon>
        <taxon>Fungi</taxon>
        <taxon>Dikarya</taxon>
        <taxon>Ascomycota</taxon>
        <taxon>Pezizomycotina</taxon>
        <taxon>Sordariomycetes</taxon>
        <taxon>Sordariomycetidae</taxon>
        <taxon>Sordariales</taxon>
        <taxon>Sordariaceae</taxon>
        <taxon>Pseudoneurospora</taxon>
    </lineage>
</organism>